<feature type="region of interest" description="Disordered" evidence="1">
    <location>
        <begin position="271"/>
        <end position="291"/>
    </location>
</feature>
<sequence>MRKDLFQNNREETKKYPKVDTPEEQQEDTRVEEEKNNPSLKEHGKVKLRLNKSRGCQRNQKKRAIKKTICNPSGHNQDMAIEYDNKKKRLQKYAIKFDHKEEAPDLDKVNKAVKANSKGFKKANILKIGTTSEVIQKGEKDVLQNSPAKHVSFESDIQNSPKNSHVIIEGSDLQTSFMQVSHDPGIAQNINQYLKELQEVKAIGETNQMILKKLIENEQAKSEMKFKKFIAEFEYFKATLTSNEEKKTMDDIKKEMNDMSSTGRVKERFVEAEHQLDTDPPAQAIIKQDED</sequence>
<name>A0AAD1UCG2_EUPCR</name>
<dbReference type="EMBL" id="CAMPGE010007350">
    <property type="protein sequence ID" value="CAI2366269.1"/>
    <property type="molecule type" value="Genomic_DNA"/>
</dbReference>
<dbReference type="Proteomes" id="UP001295684">
    <property type="component" value="Unassembled WGS sequence"/>
</dbReference>
<accession>A0AAD1UCG2</accession>
<organism evidence="2 3">
    <name type="scientific">Euplotes crassus</name>
    <dbReference type="NCBI Taxonomy" id="5936"/>
    <lineage>
        <taxon>Eukaryota</taxon>
        <taxon>Sar</taxon>
        <taxon>Alveolata</taxon>
        <taxon>Ciliophora</taxon>
        <taxon>Intramacronucleata</taxon>
        <taxon>Spirotrichea</taxon>
        <taxon>Hypotrichia</taxon>
        <taxon>Euplotida</taxon>
        <taxon>Euplotidae</taxon>
        <taxon>Moneuplotes</taxon>
    </lineage>
</organism>
<evidence type="ECO:0000313" key="3">
    <source>
        <dbReference type="Proteomes" id="UP001295684"/>
    </source>
</evidence>
<keyword evidence="3" id="KW-1185">Reference proteome</keyword>
<dbReference type="AlphaFoldDB" id="A0AAD1UCG2"/>
<evidence type="ECO:0000256" key="1">
    <source>
        <dbReference type="SAM" id="MobiDB-lite"/>
    </source>
</evidence>
<proteinExistence type="predicted"/>
<reference evidence="2" key="1">
    <citation type="submission" date="2023-07" db="EMBL/GenBank/DDBJ databases">
        <authorList>
            <consortium name="AG Swart"/>
            <person name="Singh M."/>
            <person name="Singh A."/>
            <person name="Seah K."/>
            <person name="Emmerich C."/>
        </authorList>
    </citation>
    <scope>NUCLEOTIDE SEQUENCE</scope>
    <source>
        <strain evidence="2">DP1</strain>
    </source>
</reference>
<protein>
    <submittedName>
        <fullName evidence="2">Uncharacterized protein</fullName>
    </submittedName>
</protein>
<evidence type="ECO:0000313" key="2">
    <source>
        <dbReference type="EMBL" id="CAI2366269.1"/>
    </source>
</evidence>
<feature type="region of interest" description="Disordered" evidence="1">
    <location>
        <begin position="1"/>
        <end position="45"/>
    </location>
</feature>
<gene>
    <name evidence="2" type="ORF">ECRASSUSDP1_LOCUS7541</name>
</gene>
<comment type="caution">
    <text evidence="2">The sequence shown here is derived from an EMBL/GenBank/DDBJ whole genome shotgun (WGS) entry which is preliminary data.</text>
</comment>